<keyword evidence="4" id="KW-0493">Microtubule</keyword>
<feature type="compositionally biased region" description="Basic and acidic residues" evidence="6">
    <location>
        <begin position="80"/>
        <end position="95"/>
    </location>
</feature>
<feature type="compositionally biased region" description="Basic and acidic residues" evidence="6">
    <location>
        <begin position="133"/>
        <end position="144"/>
    </location>
</feature>
<dbReference type="EMBL" id="GDJX01010691">
    <property type="protein sequence ID" value="JAT57245.1"/>
    <property type="molecule type" value="Transcribed_RNA"/>
</dbReference>
<comment type="similarity">
    <text evidence="2">Belongs to the TPX2 family.</text>
</comment>
<dbReference type="Pfam" id="PF06886">
    <property type="entry name" value="TPX2"/>
    <property type="match status" value="1"/>
</dbReference>
<evidence type="ECO:0000256" key="1">
    <source>
        <dbReference type="ARBA" id="ARBA00004245"/>
    </source>
</evidence>
<gene>
    <name evidence="8" type="primary">ZC3H11A_1</name>
    <name evidence="8" type="ORF">g.60644</name>
</gene>
<feature type="compositionally biased region" description="Basic and acidic residues" evidence="6">
    <location>
        <begin position="403"/>
        <end position="419"/>
    </location>
</feature>
<feature type="compositionally biased region" description="Low complexity" evidence="6">
    <location>
        <begin position="313"/>
        <end position="322"/>
    </location>
</feature>
<evidence type="ECO:0000256" key="4">
    <source>
        <dbReference type="ARBA" id="ARBA00022701"/>
    </source>
</evidence>
<accession>A0A1D1YRG4</accession>
<organism evidence="8">
    <name type="scientific">Anthurium amnicola</name>
    <dbReference type="NCBI Taxonomy" id="1678845"/>
    <lineage>
        <taxon>Eukaryota</taxon>
        <taxon>Viridiplantae</taxon>
        <taxon>Streptophyta</taxon>
        <taxon>Embryophyta</taxon>
        <taxon>Tracheophyta</taxon>
        <taxon>Spermatophyta</taxon>
        <taxon>Magnoliopsida</taxon>
        <taxon>Liliopsida</taxon>
        <taxon>Araceae</taxon>
        <taxon>Pothoideae</taxon>
        <taxon>Potheae</taxon>
        <taxon>Anthurium</taxon>
    </lineage>
</organism>
<comment type="subcellular location">
    <subcellularLocation>
        <location evidence="1">Cytoplasm</location>
        <location evidence="1">Cytoskeleton</location>
    </subcellularLocation>
</comment>
<keyword evidence="5" id="KW-0206">Cytoskeleton</keyword>
<feature type="compositionally biased region" description="Basic and acidic residues" evidence="6">
    <location>
        <begin position="356"/>
        <end position="389"/>
    </location>
</feature>
<dbReference type="GO" id="GO:0008017">
    <property type="term" value="F:microtubule binding"/>
    <property type="evidence" value="ECO:0007669"/>
    <property type="project" value="InterPro"/>
</dbReference>
<evidence type="ECO:0000313" key="8">
    <source>
        <dbReference type="EMBL" id="JAT57245.1"/>
    </source>
</evidence>
<protein>
    <submittedName>
        <fullName evidence="8">Zinc finger CCCH domain-containing protein 11A</fullName>
    </submittedName>
</protein>
<feature type="compositionally biased region" description="Polar residues" evidence="6">
    <location>
        <begin position="323"/>
        <end position="332"/>
    </location>
</feature>
<dbReference type="GO" id="GO:0005874">
    <property type="term" value="C:microtubule"/>
    <property type="evidence" value="ECO:0007669"/>
    <property type="project" value="UniProtKB-KW"/>
</dbReference>
<keyword evidence="3" id="KW-0963">Cytoplasm</keyword>
<feature type="region of interest" description="Disordered" evidence="6">
    <location>
        <begin position="22"/>
        <end position="43"/>
    </location>
</feature>
<evidence type="ECO:0000259" key="7">
    <source>
        <dbReference type="Pfam" id="PF06886"/>
    </source>
</evidence>
<feature type="region of interest" description="Disordered" evidence="6">
    <location>
        <begin position="229"/>
        <end position="441"/>
    </location>
</feature>
<dbReference type="InterPro" id="IPR027329">
    <property type="entry name" value="TPX2_C"/>
</dbReference>
<feature type="region of interest" description="Disordered" evidence="6">
    <location>
        <begin position="64"/>
        <end position="190"/>
    </location>
</feature>
<evidence type="ECO:0000256" key="6">
    <source>
        <dbReference type="SAM" id="MobiDB-lite"/>
    </source>
</evidence>
<evidence type="ECO:0000256" key="5">
    <source>
        <dbReference type="ARBA" id="ARBA00023212"/>
    </source>
</evidence>
<feature type="compositionally biased region" description="Polar residues" evidence="6">
    <location>
        <begin position="302"/>
        <end position="312"/>
    </location>
</feature>
<feature type="compositionally biased region" description="Polar residues" evidence="6">
    <location>
        <begin position="104"/>
        <end position="132"/>
    </location>
</feature>
<dbReference type="GO" id="GO:0000226">
    <property type="term" value="P:microtubule cytoskeleton organization"/>
    <property type="evidence" value="ECO:0007669"/>
    <property type="project" value="InterPro"/>
</dbReference>
<evidence type="ECO:0000256" key="3">
    <source>
        <dbReference type="ARBA" id="ARBA00022490"/>
    </source>
</evidence>
<feature type="compositionally biased region" description="Basic and acidic residues" evidence="6">
    <location>
        <begin position="237"/>
        <end position="248"/>
    </location>
</feature>
<reference evidence="8" key="1">
    <citation type="submission" date="2015-07" db="EMBL/GenBank/DDBJ databases">
        <title>Transcriptome Assembly of Anthurium amnicola.</title>
        <authorList>
            <person name="Suzuki J."/>
        </authorList>
    </citation>
    <scope>NUCLEOTIDE SEQUENCE</scope>
</reference>
<dbReference type="InterPro" id="IPR044806">
    <property type="entry name" value="WVD2/WDL1-4"/>
</dbReference>
<evidence type="ECO:0000256" key="2">
    <source>
        <dbReference type="ARBA" id="ARBA00005885"/>
    </source>
</evidence>
<feature type="compositionally biased region" description="Polar residues" evidence="6">
    <location>
        <begin position="174"/>
        <end position="189"/>
    </location>
</feature>
<sequence>MEDSNGLVLDHANGCLDIAPEMGGLGPSVNKENENVDNGADSMQLLAEAEDLLEAQGLRVSGVDDGVVEAAPESKSSKKPGPDRGDRSKNSKEQKGQLGRNAPMTISRNQRAALSKSASFPSKGDLNNGSRKSTTEMKQLDPDTKGSLPLKRTSLPSKPSILPTLVLKPGSVDATANGTTSEVPESTTPREACQKKNIVSGFAFRLNERAEKRKEFFQKLEEKIQAKEVEETNLQAKSKESQEAEIKQLRKSLTFKATPMPSFYKEPGPPKAELKKIPTTRAVSPKLGRRAVSPKLGRRKSSASGGSLPNRNSSSSLETSKSNGVPNGNGDQIASKKPIRKSISKLPSQKSAVTKPDTKVSDTKPKISNSEHEVARAKVEMEENLDKCTEGTPEEAPDTGGLHSRDNSCEDKGEGKVNGERMMSSLPRPEIIATDEIRVEG</sequence>
<dbReference type="PANTHER" id="PTHR46372">
    <property type="entry name" value="PROTEIN WVD2-LIKE 3"/>
    <property type="match status" value="1"/>
</dbReference>
<dbReference type="PANTHER" id="PTHR46372:SF26">
    <property type="entry name" value="(WILD MALAYSIAN BANANA) HYPOTHETICAL PROTEIN"/>
    <property type="match status" value="1"/>
</dbReference>
<name>A0A1D1YRG4_9ARAE</name>
<proteinExistence type="inferred from homology"/>
<dbReference type="AlphaFoldDB" id="A0A1D1YRG4"/>
<feature type="domain" description="TPX2 C-terminal" evidence="7">
    <location>
        <begin position="202"/>
        <end position="279"/>
    </location>
</feature>